<dbReference type="Pfam" id="PF05814">
    <property type="entry name" value="Ac76"/>
    <property type="match status" value="1"/>
</dbReference>
<evidence type="ECO:0000313" key="3">
    <source>
        <dbReference type="Proteomes" id="UP000307841"/>
    </source>
</evidence>
<keyword evidence="1" id="KW-0472">Membrane</keyword>
<name>A0A4U2Y4S7_9BACL</name>
<accession>A0A4U2Y4S7</accession>
<keyword evidence="1" id="KW-1133">Transmembrane helix</keyword>
<feature type="transmembrane region" description="Helical" evidence="1">
    <location>
        <begin position="27"/>
        <end position="43"/>
    </location>
</feature>
<proteinExistence type="predicted"/>
<gene>
    <name evidence="2" type="ORF">E8L90_06385</name>
</gene>
<keyword evidence="1" id="KW-0812">Transmembrane</keyword>
<protein>
    <submittedName>
        <fullName evidence="2">Uncharacterized protein</fullName>
    </submittedName>
</protein>
<comment type="caution">
    <text evidence="2">The sequence shown here is derived from an EMBL/GenBank/DDBJ whole genome shotgun (WGS) entry which is preliminary data.</text>
</comment>
<sequence length="50" mass="5960">MTITLILLVAWILILNAKSLKARWLYVLIITVVFFLSLNLWYIDEDWTGY</sequence>
<keyword evidence="3" id="KW-1185">Reference proteome</keyword>
<dbReference type="EMBL" id="SZNK01000001">
    <property type="protein sequence ID" value="TKI55114.1"/>
    <property type="molecule type" value="Genomic_DNA"/>
</dbReference>
<dbReference type="AlphaFoldDB" id="A0A4U2Y4S7"/>
<evidence type="ECO:0000256" key="1">
    <source>
        <dbReference type="SAM" id="Phobius"/>
    </source>
</evidence>
<organism evidence="2 3">
    <name type="scientific">Brevibacillus antibioticus</name>
    <dbReference type="NCBI Taxonomy" id="2570228"/>
    <lineage>
        <taxon>Bacteria</taxon>
        <taxon>Bacillati</taxon>
        <taxon>Bacillota</taxon>
        <taxon>Bacilli</taxon>
        <taxon>Bacillales</taxon>
        <taxon>Paenibacillaceae</taxon>
        <taxon>Brevibacillus</taxon>
    </lineage>
</organism>
<reference evidence="2 3" key="1">
    <citation type="submission" date="2019-04" db="EMBL/GenBank/DDBJ databases">
        <title>Whole genome sequencing of Brevibacillus sp. TGS2-1.</title>
        <authorList>
            <person name="Choi A."/>
        </authorList>
    </citation>
    <scope>NUCLEOTIDE SEQUENCE [LARGE SCALE GENOMIC DNA]</scope>
    <source>
        <strain evidence="2 3">TGS2-1</strain>
    </source>
</reference>
<evidence type="ECO:0000313" key="2">
    <source>
        <dbReference type="EMBL" id="TKI55114.1"/>
    </source>
</evidence>
<dbReference type="InterPro" id="IPR008561">
    <property type="entry name" value="Ac76_baculovir"/>
</dbReference>
<dbReference type="Proteomes" id="UP000307841">
    <property type="component" value="Unassembled WGS sequence"/>
</dbReference>